<reference evidence="2" key="1">
    <citation type="submission" date="2023-05" db="EMBL/GenBank/DDBJ databases">
        <title>Nepenthes gracilis genome sequencing.</title>
        <authorList>
            <person name="Fukushima K."/>
        </authorList>
    </citation>
    <scope>NUCLEOTIDE SEQUENCE</scope>
    <source>
        <strain evidence="2">SING2019-196</strain>
    </source>
</reference>
<dbReference type="Proteomes" id="UP001279734">
    <property type="component" value="Unassembled WGS sequence"/>
</dbReference>
<feature type="compositionally biased region" description="Basic and acidic residues" evidence="1">
    <location>
        <begin position="75"/>
        <end position="85"/>
    </location>
</feature>
<evidence type="ECO:0000313" key="2">
    <source>
        <dbReference type="EMBL" id="GMH25369.1"/>
    </source>
</evidence>
<evidence type="ECO:0000313" key="3">
    <source>
        <dbReference type="Proteomes" id="UP001279734"/>
    </source>
</evidence>
<comment type="caution">
    <text evidence="2">The sequence shown here is derived from an EMBL/GenBank/DDBJ whole genome shotgun (WGS) entry which is preliminary data.</text>
</comment>
<feature type="compositionally biased region" description="Polar residues" evidence="1">
    <location>
        <begin position="59"/>
        <end position="74"/>
    </location>
</feature>
<keyword evidence="3" id="KW-1185">Reference proteome</keyword>
<gene>
    <name evidence="2" type="ORF">Nepgr_027212</name>
</gene>
<dbReference type="AlphaFoldDB" id="A0AAD3TAE8"/>
<accession>A0AAD3TAE8</accession>
<protein>
    <submittedName>
        <fullName evidence="2">Uncharacterized protein</fullName>
    </submittedName>
</protein>
<proteinExistence type="predicted"/>
<feature type="region of interest" description="Disordered" evidence="1">
    <location>
        <begin position="55"/>
        <end position="85"/>
    </location>
</feature>
<dbReference type="EMBL" id="BSYO01000029">
    <property type="protein sequence ID" value="GMH25369.1"/>
    <property type="molecule type" value="Genomic_DNA"/>
</dbReference>
<sequence length="85" mass="9341">MLHGLSSRSRQSIASTILDSRHAELRHRMHYSGSLQLQHHQPIGGQTTISIFKPGSKQAAVTPSSKVSRATSSIKIHDVNQRLTS</sequence>
<name>A0AAD3TAE8_NEPGR</name>
<evidence type="ECO:0000256" key="1">
    <source>
        <dbReference type="SAM" id="MobiDB-lite"/>
    </source>
</evidence>
<organism evidence="2 3">
    <name type="scientific">Nepenthes gracilis</name>
    <name type="common">Slender pitcher plant</name>
    <dbReference type="NCBI Taxonomy" id="150966"/>
    <lineage>
        <taxon>Eukaryota</taxon>
        <taxon>Viridiplantae</taxon>
        <taxon>Streptophyta</taxon>
        <taxon>Embryophyta</taxon>
        <taxon>Tracheophyta</taxon>
        <taxon>Spermatophyta</taxon>
        <taxon>Magnoliopsida</taxon>
        <taxon>eudicotyledons</taxon>
        <taxon>Gunneridae</taxon>
        <taxon>Pentapetalae</taxon>
        <taxon>Caryophyllales</taxon>
        <taxon>Nepenthaceae</taxon>
        <taxon>Nepenthes</taxon>
    </lineage>
</organism>